<keyword evidence="3 8" id="KW-0732">Signal</keyword>
<evidence type="ECO:0000313" key="10">
    <source>
        <dbReference type="EMBL" id="KAF2892296.1"/>
    </source>
</evidence>
<feature type="chain" id="PRO_5035458051" description="Peptidase C1A papain C-terminal domain-containing protein" evidence="8">
    <location>
        <begin position="22"/>
        <end position="692"/>
    </location>
</feature>
<dbReference type="PROSITE" id="PS00639">
    <property type="entry name" value="THIOL_PROTEASE_HIS"/>
    <property type="match status" value="2"/>
</dbReference>
<proteinExistence type="inferred from homology"/>
<keyword evidence="7" id="KW-1015">Disulfide bond</keyword>
<dbReference type="InterPro" id="IPR013128">
    <property type="entry name" value="Peptidase_C1A"/>
</dbReference>
<dbReference type="FunFam" id="3.90.70.10:FF:000031">
    <property type="entry name" value="Cathepsin B"/>
    <property type="match status" value="2"/>
</dbReference>
<evidence type="ECO:0000256" key="8">
    <source>
        <dbReference type="SAM" id="SignalP"/>
    </source>
</evidence>
<protein>
    <recommendedName>
        <fullName evidence="9">Peptidase C1A papain C-terminal domain-containing protein</fullName>
    </recommendedName>
</protein>
<evidence type="ECO:0000256" key="2">
    <source>
        <dbReference type="ARBA" id="ARBA00022670"/>
    </source>
</evidence>
<dbReference type="PRINTS" id="PR00705">
    <property type="entry name" value="PAPAIN"/>
</dbReference>
<dbReference type="SMART" id="SM00645">
    <property type="entry name" value="Pept_C1"/>
    <property type="match status" value="2"/>
</dbReference>
<dbReference type="PROSITE" id="PS00640">
    <property type="entry name" value="THIOL_PROTEASE_ASN"/>
    <property type="match status" value="2"/>
</dbReference>
<dbReference type="Proteomes" id="UP000801492">
    <property type="component" value="Unassembled WGS sequence"/>
</dbReference>
<dbReference type="InterPro" id="IPR000169">
    <property type="entry name" value="Pept_cys_AS"/>
</dbReference>
<evidence type="ECO:0000256" key="3">
    <source>
        <dbReference type="ARBA" id="ARBA00022729"/>
    </source>
</evidence>
<dbReference type="PROSITE" id="PS00139">
    <property type="entry name" value="THIOL_PROTEASE_CYS"/>
    <property type="match status" value="2"/>
</dbReference>
<evidence type="ECO:0000256" key="7">
    <source>
        <dbReference type="ARBA" id="ARBA00023157"/>
    </source>
</evidence>
<dbReference type="InterPro" id="IPR012599">
    <property type="entry name" value="Propeptide_C1A"/>
</dbReference>
<sequence>MKYLLLLIALMATLINPLVYGNNKPVDTTKDKEAQSKIKQKFSYLKRSLGYKPRKERARLPVVRHNITNLNLPDSFDWRDYYPNCTSLSEIRDQGACGSCWAFGATEAISDRICIHSKGALNVYISADDVLSCCTNCGSGCLGGDTLHVYDYWKNTGIVSGGLYHSNQGCKPYEIAPCDHTGEGHDLPSCMDVPLASTPVCRKACRKSYQSTYHKDLYFADSVYVLEQDAQQIQAEILKNGPVSAFFEVFTDFGGYTQGVYRHTWGDHEGYHAIRILGWGVENGTPYWLIANSWNSKWGEKGYFKMVRGENHCSIEKEVIGETSDDEEYNKALLLDNINNVSGDIGTDIESSVTMQDKIDQDVEPAQKNKLQCVSSDECIYPLSDEFINAINQKQTLWTAGRNFAKDISMSYFKNLMGFEPPKSEFKVPEIKHEIVESEIPDNFDWRDHYPSCTTLRTIRDQGSCGSCWAFASVEVMSDRTCIHSKGKSNIYVSADDLLSCCFLCGNGCYGGVPLFAYLYWIFIGIVSGGPYNSDRGCRPYEIPPCVFDENLHSNCSGKMSDTPTCNRNCRTGYTNTYKDDLHYGKSVYSVPSDVKQIQTEIMKNGPVTAAYSVFEDFVHYKKGVYKYTRGKFLGRHAVKILGWGVENSTPYWLIANSWNADWGDEGYFKMLRGENHCEIEDWLVAGSPNQN</sequence>
<keyword evidence="2" id="KW-0645">Protease</keyword>
<reference evidence="10" key="1">
    <citation type="submission" date="2019-08" db="EMBL/GenBank/DDBJ databases">
        <title>The genome of the North American firefly Photinus pyralis.</title>
        <authorList>
            <consortium name="Photinus pyralis genome working group"/>
            <person name="Fallon T.R."/>
            <person name="Sander Lower S.E."/>
            <person name="Weng J.-K."/>
        </authorList>
    </citation>
    <scope>NUCLEOTIDE SEQUENCE</scope>
    <source>
        <strain evidence="10">TRF0915ILg1</strain>
        <tissue evidence="10">Whole body</tissue>
    </source>
</reference>
<gene>
    <name evidence="10" type="ORF">ILUMI_13878</name>
</gene>
<organism evidence="10 11">
    <name type="scientific">Ignelater luminosus</name>
    <name type="common">Cucubano</name>
    <name type="synonym">Pyrophorus luminosus</name>
    <dbReference type="NCBI Taxonomy" id="2038154"/>
    <lineage>
        <taxon>Eukaryota</taxon>
        <taxon>Metazoa</taxon>
        <taxon>Ecdysozoa</taxon>
        <taxon>Arthropoda</taxon>
        <taxon>Hexapoda</taxon>
        <taxon>Insecta</taxon>
        <taxon>Pterygota</taxon>
        <taxon>Neoptera</taxon>
        <taxon>Endopterygota</taxon>
        <taxon>Coleoptera</taxon>
        <taxon>Polyphaga</taxon>
        <taxon>Elateriformia</taxon>
        <taxon>Elateroidea</taxon>
        <taxon>Elateridae</taxon>
        <taxon>Agrypninae</taxon>
        <taxon>Pyrophorini</taxon>
        <taxon>Ignelater</taxon>
    </lineage>
</organism>
<keyword evidence="11" id="KW-1185">Reference proteome</keyword>
<comment type="similarity">
    <text evidence="1">Belongs to the peptidase C1 family.</text>
</comment>
<feature type="domain" description="Peptidase C1A papain C-terminal" evidence="9">
    <location>
        <begin position="72"/>
        <end position="323"/>
    </location>
</feature>
<dbReference type="OrthoDB" id="640249at2759"/>
<dbReference type="InterPro" id="IPR025661">
    <property type="entry name" value="Pept_asp_AS"/>
</dbReference>
<keyword evidence="5" id="KW-0788">Thiol protease</keyword>
<dbReference type="InterPro" id="IPR038765">
    <property type="entry name" value="Papain-like_cys_pep_sf"/>
</dbReference>
<dbReference type="InterPro" id="IPR025660">
    <property type="entry name" value="Pept_his_AS"/>
</dbReference>
<dbReference type="AlphaFoldDB" id="A0A8K0CVC3"/>
<evidence type="ECO:0000256" key="1">
    <source>
        <dbReference type="ARBA" id="ARBA00008455"/>
    </source>
</evidence>
<comment type="caution">
    <text evidence="10">The sequence shown here is derived from an EMBL/GenBank/DDBJ whole genome shotgun (WGS) entry which is preliminary data.</text>
</comment>
<evidence type="ECO:0000313" key="11">
    <source>
        <dbReference type="Proteomes" id="UP000801492"/>
    </source>
</evidence>
<dbReference type="PANTHER" id="PTHR12411">
    <property type="entry name" value="CYSTEINE PROTEASE FAMILY C1-RELATED"/>
    <property type="match status" value="1"/>
</dbReference>
<evidence type="ECO:0000259" key="9">
    <source>
        <dbReference type="SMART" id="SM00645"/>
    </source>
</evidence>
<name>A0A8K0CVC3_IGNLU</name>
<feature type="domain" description="Peptidase C1A papain C-terminal" evidence="9">
    <location>
        <begin position="440"/>
        <end position="688"/>
    </location>
</feature>
<dbReference type="GO" id="GO:0004197">
    <property type="term" value="F:cysteine-type endopeptidase activity"/>
    <property type="evidence" value="ECO:0007669"/>
    <property type="project" value="InterPro"/>
</dbReference>
<keyword evidence="4" id="KW-0378">Hydrolase</keyword>
<evidence type="ECO:0000256" key="4">
    <source>
        <dbReference type="ARBA" id="ARBA00022801"/>
    </source>
</evidence>
<evidence type="ECO:0000256" key="6">
    <source>
        <dbReference type="ARBA" id="ARBA00023145"/>
    </source>
</evidence>
<dbReference type="GO" id="GO:0006508">
    <property type="term" value="P:proteolysis"/>
    <property type="evidence" value="ECO:0007669"/>
    <property type="project" value="UniProtKB-KW"/>
</dbReference>
<dbReference type="Pfam" id="PF08127">
    <property type="entry name" value="Propeptide_C1"/>
    <property type="match status" value="1"/>
</dbReference>
<feature type="signal peptide" evidence="8">
    <location>
        <begin position="1"/>
        <end position="21"/>
    </location>
</feature>
<evidence type="ECO:0000256" key="5">
    <source>
        <dbReference type="ARBA" id="ARBA00022807"/>
    </source>
</evidence>
<dbReference type="Gene3D" id="3.90.70.10">
    <property type="entry name" value="Cysteine proteinases"/>
    <property type="match status" value="2"/>
</dbReference>
<dbReference type="Pfam" id="PF00112">
    <property type="entry name" value="Peptidase_C1"/>
    <property type="match status" value="2"/>
</dbReference>
<dbReference type="SUPFAM" id="SSF54001">
    <property type="entry name" value="Cysteine proteinases"/>
    <property type="match status" value="2"/>
</dbReference>
<dbReference type="CDD" id="cd02620">
    <property type="entry name" value="Peptidase_C1A_CathepsinB"/>
    <property type="match status" value="2"/>
</dbReference>
<dbReference type="EMBL" id="VTPC01008821">
    <property type="protein sequence ID" value="KAF2892296.1"/>
    <property type="molecule type" value="Genomic_DNA"/>
</dbReference>
<accession>A0A8K0CVC3</accession>
<dbReference type="InterPro" id="IPR000668">
    <property type="entry name" value="Peptidase_C1A_C"/>
</dbReference>
<keyword evidence="6" id="KW-0865">Zymogen</keyword>